<dbReference type="InterPro" id="IPR007129">
    <property type="entry name" value="Ubiqinol_cyt_c_chaperone_CPB3"/>
</dbReference>
<dbReference type="PIRSF" id="PIRSF032079">
    <property type="entry name" value="UCP032079"/>
    <property type="match status" value="1"/>
</dbReference>
<dbReference type="PANTHER" id="PTHR12184:SF1">
    <property type="entry name" value="UBIQUINOL-CYTOCHROME-C REDUCTASE COMPLEX ASSEMBLY FACTOR 1"/>
    <property type="match status" value="1"/>
</dbReference>
<dbReference type="STRING" id="438753.AZC_2297"/>
<reference evidence="5" key="2">
    <citation type="submission" date="2007-04" db="EMBL/GenBank/DDBJ databases">
        <title>Complete genome sequence of the nitrogen-fixing bacterium Azorhizobium caulinodans ORS571.</title>
        <authorList>
            <person name="Lee K.B."/>
            <person name="Backer P.D."/>
            <person name="Aono T."/>
            <person name="Liu C.T."/>
            <person name="Suzuki S."/>
            <person name="Suzuki T."/>
            <person name="Kaneko T."/>
            <person name="Yamada M."/>
            <person name="Tabata S."/>
            <person name="Kupfer D.M."/>
            <person name="Najar F.Z."/>
            <person name="Wiley G.B."/>
            <person name="Roe B."/>
            <person name="Binnewies T."/>
            <person name="Ussery D."/>
            <person name="Vereecke D."/>
            <person name="Gevers D."/>
            <person name="Holsters M."/>
            <person name="Oyaizu H."/>
        </authorList>
    </citation>
    <scope>NUCLEOTIDE SEQUENCE [LARGE SCALE GENOMIC DNA]</scope>
    <source>
        <strain evidence="5">ATCC 43989 / DSM 5975 / JCM 20966 / LMG 6465 / NBRC 14845 / NCIMB 13405 / ORS 571</strain>
    </source>
</reference>
<evidence type="ECO:0000256" key="1">
    <source>
        <dbReference type="ARBA" id="ARBA00006407"/>
    </source>
</evidence>
<evidence type="ECO:0000259" key="3">
    <source>
        <dbReference type="Pfam" id="PF03981"/>
    </source>
</evidence>
<dbReference type="Pfam" id="PF03981">
    <property type="entry name" value="Ubiq_cyt_C_chap"/>
    <property type="match status" value="1"/>
</dbReference>
<gene>
    <name evidence="4" type="ordered locus">AZC_2297</name>
</gene>
<accession>A8I5L9</accession>
<dbReference type="eggNOG" id="COG5452">
    <property type="taxonomic scope" value="Bacteria"/>
</dbReference>
<feature type="domain" description="Ubiquinol-cytochrome c chaperone" evidence="3">
    <location>
        <begin position="34"/>
        <end position="174"/>
    </location>
</feature>
<evidence type="ECO:0000313" key="4">
    <source>
        <dbReference type="EMBL" id="BAF88295.1"/>
    </source>
</evidence>
<dbReference type="PANTHER" id="PTHR12184">
    <property type="entry name" value="UBIQUINOL-CYTOCHROME C REDUCTASE COMPLEX ASSEMBLY FACTOR 1 FAMILY MEMBER"/>
    <property type="match status" value="1"/>
</dbReference>
<reference evidence="4 5" key="4">
    <citation type="journal article" date="2009" name="Appl. Environ. Microbiol.">
        <title>Comparative genome-wide transcriptional profiling of Azorhizobium caulinodans ORS571 grown under free-living and symbiotic conditions.</title>
        <authorList>
            <person name="Tsukada S."/>
            <person name="Aono T."/>
            <person name="Akiba N."/>
            <person name="Lee KB."/>
            <person name="Liu CT."/>
            <person name="Toyazaki H."/>
            <person name="Oyaizu H."/>
        </authorList>
    </citation>
    <scope>NUCLEOTIDE SEQUENCE [LARGE SCALE GENOMIC DNA]</scope>
    <source>
        <strain evidence="5">ATCC 43989 / DSM 5975 / JCM 20966 / LMG 6465 / NBRC 14845 / NCIMB 13405 / ORS 571</strain>
    </source>
</reference>
<reference evidence="4 5" key="3">
    <citation type="journal article" date="2008" name="BMC Genomics">
        <title>The genome of the versatile nitrogen fixer Azorhizobium caulinodans ORS571.</title>
        <authorList>
            <person name="Lee KB."/>
            <person name="Backer P.D."/>
            <person name="Aono T."/>
            <person name="Liu CT."/>
            <person name="Suzuki S."/>
            <person name="Suzuki T."/>
            <person name="Kaneko T."/>
            <person name="Yamada M."/>
            <person name="Tabata S."/>
            <person name="Kupfer D.M."/>
            <person name="Najar F.Z."/>
            <person name="Wiley G.B."/>
            <person name="Roe B."/>
            <person name="Binnewies T.T."/>
            <person name="Ussery D.W."/>
            <person name="D'Haeze W."/>
            <person name="Herder J.D."/>
            <person name="Gevers D."/>
            <person name="Vereecke D."/>
            <person name="Holsters M."/>
            <person name="Oyaizu H."/>
        </authorList>
    </citation>
    <scope>NUCLEOTIDE SEQUENCE [LARGE SCALE GENOMIC DNA]</scope>
    <source>
        <strain evidence="5">ATCC 43989 / DSM 5975 / JCM 20966 / LMG 6465 / NBRC 14845 / NCIMB 13405 / ORS 571</strain>
    </source>
</reference>
<dbReference type="InterPro" id="IPR014569">
    <property type="entry name" value="Ubq_cyt-c_CBP3-rel"/>
</dbReference>
<evidence type="ECO:0000313" key="5">
    <source>
        <dbReference type="Proteomes" id="UP000000270"/>
    </source>
</evidence>
<evidence type="ECO:0000256" key="2">
    <source>
        <dbReference type="ARBA" id="ARBA00006436"/>
    </source>
</evidence>
<dbReference type="KEGG" id="azc:AZC_2297"/>
<dbReference type="InterPro" id="IPR021150">
    <property type="entry name" value="Ubiq_cyt_c_chap"/>
</dbReference>
<proteinExistence type="inferred from homology"/>
<comment type="similarity">
    <text evidence="2">Belongs to the UPF0174 family.</text>
</comment>
<name>A8I5L9_AZOC5</name>
<organism evidence="4 5">
    <name type="scientific">Azorhizobium caulinodans (strain ATCC 43989 / DSM 5975 / JCM 20966 / LMG 6465 / NBRC 14845 / NCIMB 13405 / ORS 571)</name>
    <dbReference type="NCBI Taxonomy" id="438753"/>
    <lineage>
        <taxon>Bacteria</taxon>
        <taxon>Pseudomonadati</taxon>
        <taxon>Pseudomonadota</taxon>
        <taxon>Alphaproteobacteria</taxon>
        <taxon>Hyphomicrobiales</taxon>
        <taxon>Xanthobacteraceae</taxon>
        <taxon>Azorhizobium</taxon>
    </lineage>
</organism>
<dbReference type="EMBL" id="AP009384">
    <property type="protein sequence ID" value="BAF88295.1"/>
    <property type="molecule type" value="Genomic_DNA"/>
</dbReference>
<protein>
    <submittedName>
        <fullName evidence="4">Uncharacterized conserved protein</fullName>
    </submittedName>
</protein>
<reference evidence="4 5" key="1">
    <citation type="journal article" date="2007" name="Appl. Environ. Microbiol.">
        <title>Rhizobial factors required for stem nodule maturation and maintenance in Sesbania rostrata-Azorhizobium caulinodans ORS571 symbiosis.</title>
        <authorList>
            <person name="Suzuki S."/>
            <person name="Aono T."/>
            <person name="Lee KB."/>
            <person name="Suzuki T."/>
            <person name="Liu CT."/>
            <person name="Miwa H."/>
            <person name="Wakao S."/>
            <person name="Iki T."/>
            <person name="Oyaizu H."/>
        </authorList>
    </citation>
    <scope>NUCLEOTIDE SEQUENCE [LARGE SCALE GENOMIC DNA]</scope>
    <source>
        <strain evidence="5">ATCC 43989 / DSM 5975 / JCM 20966 / LMG 6465 / NBRC 14845 / NCIMB 13405 / ORS 571</strain>
    </source>
</reference>
<reference evidence="4 5" key="5">
    <citation type="journal article" date="2010" name="Appl. Environ. Microbiol.">
        <title>phrR-like gene praR of Azorhizobium caulinodans ORS571 is essential for symbiosis with Sesbania rostrata and is involved in expression of reb genes.</title>
        <authorList>
            <person name="Akiba N."/>
            <person name="Aono T."/>
            <person name="Toyazaki H."/>
            <person name="Sato S."/>
            <person name="Oyaizu H."/>
        </authorList>
    </citation>
    <scope>NUCLEOTIDE SEQUENCE [LARGE SCALE GENOMIC DNA]</scope>
    <source>
        <strain evidence="5">ATCC 43989 / DSM 5975 / JCM 20966 / LMG 6465 / NBRC 14845 / NCIMB 13405 / ORS 571</strain>
    </source>
</reference>
<keyword evidence="5" id="KW-1185">Reference proteome</keyword>
<dbReference type="HOGENOM" id="CLU_051390_5_1_5"/>
<reference evidence="4 5" key="6">
    <citation type="journal article" date="2011" name="Appl. Environ. Microbiol.">
        <title>Involvement of the azorhizobial chromosome partition gene (parA) in the onset of bacteroid differentiation during Sesbania rostrata stem nodule development.</title>
        <authorList>
            <person name="Liu CT."/>
            <person name="Lee KB."/>
            <person name="Wang YS."/>
            <person name="Peng MH."/>
            <person name="Lee KT."/>
            <person name="Suzuki S."/>
            <person name="Suzuki T."/>
            <person name="Oyaizu H."/>
        </authorList>
    </citation>
    <scope>NUCLEOTIDE SEQUENCE [LARGE SCALE GENOMIC DNA]</scope>
    <source>
        <strain evidence="5">ATCC 43989 / DSM 5975 / JCM 20966 / LMG 6465 / NBRC 14845 / NCIMB 13405 / ORS 571</strain>
    </source>
</reference>
<dbReference type="RefSeq" id="WP_012170824.1">
    <property type="nucleotide sequence ID" value="NC_009937.1"/>
</dbReference>
<comment type="similarity">
    <text evidence="1">Belongs to the CBP3 family.</text>
</comment>
<dbReference type="Proteomes" id="UP000000270">
    <property type="component" value="Chromosome"/>
</dbReference>
<dbReference type="AlphaFoldDB" id="A8I5L9"/>
<sequence>MILNLFRRSQTRETIERLYGAIVAQARQPVFYTDFHVPDTAEGRLELLMLHVHLACRRLGAAEGEVRALSQEVFDAFLADMDSTLREMGIGDLSVPKKMKKIGNAFYDRAAAYDAALAETGPALAEALSRNLFERYHEAGLSGRSSALAAYVRDCLAALGTQADSDFARGRIAFPLPRAEEATQP</sequence>